<evidence type="ECO:0000313" key="3">
    <source>
        <dbReference type="EMBL" id="PIT95276.1"/>
    </source>
</evidence>
<feature type="transmembrane region" description="Helical" evidence="1">
    <location>
        <begin position="290"/>
        <end position="309"/>
    </location>
</feature>
<protein>
    <recommendedName>
        <fullName evidence="5">Cohesin domain-containing protein</fullName>
    </recommendedName>
</protein>
<keyword evidence="2" id="KW-0732">Signal</keyword>
<keyword evidence="1" id="KW-0812">Transmembrane</keyword>
<dbReference type="CDD" id="cd08547">
    <property type="entry name" value="Type_II_cohesin"/>
    <property type="match status" value="1"/>
</dbReference>
<proteinExistence type="predicted"/>
<feature type="signal peptide" evidence="2">
    <location>
        <begin position="1"/>
        <end position="32"/>
    </location>
</feature>
<dbReference type="Proteomes" id="UP000228964">
    <property type="component" value="Unassembled WGS sequence"/>
</dbReference>
<evidence type="ECO:0000313" key="4">
    <source>
        <dbReference type="Proteomes" id="UP000228964"/>
    </source>
</evidence>
<evidence type="ECO:0000256" key="1">
    <source>
        <dbReference type="SAM" id="Phobius"/>
    </source>
</evidence>
<feature type="chain" id="PRO_5014721033" description="Cohesin domain-containing protein" evidence="2">
    <location>
        <begin position="33"/>
        <end position="318"/>
    </location>
</feature>
<gene>
    <name evidence="3" type="ORF">COT96_01660</name>
</gene>
<dbReference type="EMBL" id="PFAO01000038">
    <property type="protein sequence ID" value="PIT95276.1"/>
    <property type="molecule type" value="Genomic_DNA"/>
</dbReference>
<dbReference type="GO" id="GO:0030246">
    <property type="term" value="F:carbohydrate binding"/>
    <property type="evidence" value="ECO:0007669"/>
    <property type="project" value="InterPro"/>
</dbReference>
<keyword evidence="1" id="KW-1133">Transmembrane helix</keyword>
<dbReference type="InterPro" id="IPR008965">
    <property type="entry name" value="CBM2/CBM3_carb-bd_dom_sf"/>
</dbReference>
<dbReference type="SUPFAM" id="SSF49384">
    <property type="entry name" value="Carbohydrate-binding domain"/>
    <property type="match status" value="1"/>
</dbReference>
<organism evidence="3 4">
    <name type="scientific">Candidatus Falkowbacteria bacterium CG10_big_fil_rev_8_21_14_0_10_38_22</name>
    <dbReference type="NCBI Taxonomy" id="1974564"/>
    <lineage>
        <taxon>Bacteria</taxon>
        <taxon>Candidatus Falkowiibacteriota</taxon>
    </lineage>
</organism>
<sequence>MTQQEINKKIRVSLAFFFSVSLALIFSLTVQAAQLNLVSQIQEISVNQQFQVDLVLDTENEEINAIEGKITFPRDLLEVKKVNDGNSIINFWIEKPKNASDGQIAFSGITPGGYNDSQGLIFSITFLAKKEGNGAIKFGEVKALRNDGQGTEAALTISNFQFLISVPPAGEPVPQITTPKTEDLNPPEEFTPQIAADPVIFKGEWFLVFATQDKGSGIDYYEILETRSKIQGIGIGQWLRRWKEAESPYLLKDQNLRSFIYVKAIDKAGNERIVRVEPGYPVKWYKRWEIWFIIILGVVIVYAMSKFLWKRLNTKNHE</sequence>
<name>A0A2M6WRD2_9BACT</name>
<keyword evidence="1" id="KW-0472">Membrane</keyword>
<comment type="caution">
    <text evidence="3">The sequence shown here is derived from an EMBL/GenBank/DDBJ whole genome shotgun (WGS) entry which is preliminary data.</text>
</comment>
<dbReference type="AlphaFoldDB" id="A0A2M6WRD2"/>
<evidence type="ECO:0000256" key="2">
    <source>
        <dbReference type="SAM" id="SignalP"/>
    </source>
</evidence>
<evidence type="ECO:0008006" key="5">
    <source>
        <dbReference type="Google" id="ProtNLM"/>
    </source>
</evidence>
<dbReference type="Gene3D" id="2.60.40.680">
    <property type="match status" value="1"/>
</dbReference>
<accession>A0A2M6WRD2</accession>
<reference evidence="4" key="1">
    <citation type="submission" date="2017-09" db="EMBL/GenBank/DDBJ databases">
        <title>Depth-based differentiation of microbial function through sediment-hosted aquifers and enrichment of novel symbionts in the deep terrestrial subsurface.</title>
        <authorList>
            <person name="Probst A.J."/>
            <person name="Ladd B."/>
            <person name="Jarett J.K."/>
            <person name="Geller-Mcgrath D.E."/>
            <person name="Sieber C.M.K."/>
            <person name="Emerson J.B."/>
            <person name="Anantharaman K."/>
            <person name="Thomas B.C."/>
            <person name="Malmstrom R."/>
            <person name="Stieglmeier M."/>
            <person name="Klingl A."/>
            <person name="Woyke T."/>
            <person name="Ryan C.M."/>
            <person name="Banfield J.F."/>
        </authorList>
    </citation>
    <scope>NUCLEOTIDE SEQUENCE [LARGE SCALE GENOMIC DNA]</scope>
</reference>